<keyword evidence="2" id="KW-1185">Reference proteome</keyword>
<accession>A0A1D2V8C1</accession>
<evidence type="ECO:0000313" key="1">
    <source>
        <dbReference type="EMBL" id="ODV57899.1"/>
    </source>
</evidence>
<reference evidence="2" key="1">
    <citation type="submission" date="2016-05" db="EMBL/GenBank/DDBJ databases">
        <title>Comparative genomics of biotechnologically important yeasts.</title>
        <authorList>
            <consortium name="DOE Joint Genome Institute"/>
            <person name="Riley R."/>
            <person name="Haridas S."/>
            <person name="Wolfe K.H."/>
            <person name="Lopes M.R."/>
            <person name="Hittinger C.T."/>
            <person name="Goker M."/>
            <person name="Salamov A."/>
            <person name="Wisecaver J."/>
            <person name="Long T.M."/>
            <person name="Aerts A.L."/>
            <person name="Barry K."/>
            <person name="Choi C."/>
            <person name="Clum A."/>
            <person name="Coughlan A.Y."/>
            <person name="Deshpande S."/>
            <person name="Douglass A.P."/>
            <person name="Hanson S.J."/>
            <person name="Klenk H.-P."/>
            <person name="Labutti K."/>
            <person name="Lapidus A."/>
            <person name="Lindquist E."/>
            <person name="Lipzen A."/>
            <person name="Meier-Kolthoff J.P."/>
            <person name="Ohm R.A."/>
            <person name="Otillar R.P."/>
            <person name="Pangilinan J."/>
            <person name="Peng Y."/>
            <person name="Rokas A."/>
            <person name="Rosa C.A."/>
            <person name="Scheuner C."/>
            <person name="Sibirny A.A."/>
            <person name="Slot J.C."/>
            <person name="Stielow J.B."/>
            <person name="Sun H."/>
            <person name="Kurtzman C.P."/>
            <person name="Blackwell M."/>
            <person name="Grigoriev I.V."/>
            <person name="Jeffries T.W."/>
        </authorList>
    </citation>
    <scope>NUCLEOTIDE SEQUENCE [LARGE SCALE GENOMIC DNA]</scope>
    <source>
        <strain evidence="2">DSM 1968</strain>
    </source>
</reference>
<sequence length="55" mass="6371">MFQRLITVIGDADLVYLVCEIRLICLSHPSPSLWLRDLTPSTLEMAGDLIFLFWF</sequence>
<organism evidence="1 2">
    <name type="scientific">Ascoidea rubescens DSM 1968</name>
    <dbReference type="NCBI Taxonomy" id="1344418"/>
    <lineage>
        <taxon>Eukaryota</taxon>
        <taxon>Fungi</taxon>
        <taxon>Dikarya</taxon>
        <taxon>Ascomycota</taxon>
        <taxon>Saccharomycotina</taxon>
        <taxon>Saccharomycetes</taxon>
        <taxon>Ascoideaceae</taxon>
        <taxon>Ascoidea</taxon>
    </lineage>
</organism>
<gene>
    <name evidence="1" type="ORF">ASCRUDRAFT_131531</name>
</gene>
<dbReference type="AlphaFoldDB" id="A0A1D2V8C1"/>
<dbReference type="Proteomes" id="UP000095038">
    <property type="component" value="Unassembled WGS sequence"/>
</dbReference>
<dbReference type="EMBL" id="KV454499">
    <property type="protein sequence ID" value="ODV57899.1"/>
    <property type="molecule type" value="Genomic_DNA"/>
</dbReference>
<dbReference type="RefSeq" id="XP_020044206.1">
    <property type="nucleotide sequence ID" value="XM_020189036.1"/>
</dbReference>
<evidence type="ECO:0000313" key="2">
    <source>
        <dbReference type="Proteomes" id="UP000095038"/>
    </source>
</evidence>
<protein>
    <submittedName>
        <fullName evidence="1">Uncharacterized protein</fullName>
    </submittedName>
</protein>
<proteinExistence type="predicted"/>
<dbReference type="GeneID" id="30962672"/>
<name>A0A1D2V8C1_9ASCO</name>
<dbReference type="InParanoid" id="A0A1D2V8C1"/>